<dbReference type="EMBL" id="JACKXD010000007">
    <property type="protein sequence ID" value="MBB6647814.1"/>
    <property type="molecule type" value="Genomic_DNA"/>
</dbReference>
<evidence type="ECO:0000256" key="2">
    <source>
        <dbReference type="SAM" id="Phobius"/>
    </source>
</evidence>
<dbReference type="AlphaFoldDB" id="A0A7J9SLH4"/>
<feature type="transmembrane region" description="Helical" evidence="2">
    <location>
        <begin position="9"/>
        <end position="28"/>
    </location>
</feature>
<dbReference type="Proteomes" id="UP000546257">
    <property type="component" value="Unassembled WGS sequence"/>
</dbReference>
<sequence length="98" mass="10802">MLAKRKRGAIWLTFVLITNVGLVLYLQSYREAAGRFVFGLPEAFVVLVVFVFAVTGANATFAWYYLGKPDISDVVSQGPKEKPDAESTDVSEIKREGA</sequence>
<accession>A0A7J9SLH4</accession>
<keyword evidence="4" id="KW-1185">Reference proteome</keyword>
<reference evidence="3 4" key="1">
    <citation type="submission" date="2020-08" db="EMBL/GenBank/DDBJ databases">
        <authorList>
            <person name="Seo M.-J."/>
        </authorList>
    </citation>
    <scope>NUCLEOTIDE SEQUENCE [LARGE SCALE GENOMIC DNA]</scope>
    <source>
        <strain evidence="3 4">MBLA0160</strain>
    </source>
</reference>
<evidence type="ECO:0000313" key="3">
    <source>
        <dbReference type="EMBL" id="MBB6647814.1"/>
    </source>
</evidence>
<organism evidence="3 4">
    <name type="scientific">Halobellus ruber</name>
    <dbReference type="NCBI Taxonomy" id="2761102"/>
    <lineage>
        <taxon>Archaea</taxon>
        <taxon>Methanobacteriati</taxon>
        <taxon>Methanobacteriota</taxon>
        <taxon>Stenosarchaea group</taxon>
        <taxon>Halobacteria</taxon>
        <taxon>Halobacteriales</taxon>
        <taxon>Haloferacaceae</taxon>
        <taxon>Halobellus</taxon>
    </lineage>
</organism>
<keyword evidence="2" id="KW-1133">Transmembrane helix</keyword>
<evidence type="ECO:0000313" key="4">
    <source>
        <dbReference type="Proteomes" id="UP000546257"/>
    </source>
</evidence>
<dbReference type="RefSeq" id="WP_185194186.1">
    <property type="nucleotide sequence ID" value="NZ_JACKXD010000007.1"/>
</dbReference>
<proteinExistence type="predicted"/>
<evidence type="ECO:0000256" key="1">
    <source>
        <dbReference type="SAM" id="MobiDB-lite"/>
    </source>
</evidence>
<name>A0A7J9SLH4_9EURY</name>
<comment type="caution">
    <text evidence="3">The sequence shown here is derived from an EMBL/GenBank/DDBJ whole genome shotgun (WGS) entry which is preliminary data.</text>
</comment>
<protein>
    <submittedName>
        <fullName evidence="3">Uncharacterized protein</fullName>
    </submittedName>
</protein>
<feature type="compositionally biased region" description="Basic and acidic residues" evidence="1">
    <location>
        <begin position="79"/>
        <end position="98"/>
    </location>
</feature>
<feature type="region of interest" description="Disordered" evidence="1">
    <location>
        <begin position="75"/>
        <end position="98"/>
    </location>
</feature>
<keyword evidence="2" id="KW-0812">Transmembrane</keyword>
<keyword evidence="2" id="KW-0472">Membrane</keyword>
<feature type="transmembrane region" description="Helical" evidence="2">
    <location>
        <begin position="43"/>
        <end position="66"/>
    </location>
</feature>
<gene>
    <name evidence="3" type="ORF">H5V44_16240</name>
</gene>